<accession>A1CLK1</accession>
<dbReference type="EMBL" id="DS027056">
    <property type="protein sequence ID" value="EAW10025.1"/>
    <property type="molecule type" value="Genomic_DNA"/>
</dbReference>
<dbReference type="PANTHER" id="PTHR31668">
    <property type="entry name" value="GLUCOSE TRANSPORT TRANSCRIPTION REGULATOR RGT1-RELATED-RELATED"/>
    <property type="match status" value="1"/>
</dbReference>
<dbReference type="GO" id="GO:0001080">
    <property type="term" value="P:nitrogen catabolite activation of transcription from RNA polymerase II promoter"/>
    <property type="evidence" value="ECO:0007669"/>
    <property type="project" value="TreeGrafter"/>
</dbReference>
<dbReference type="RefSeq" id="XP_001271451.1">
    <property type="nucleotide sequence ID" value="XM_001271450.1"/>
</dbReference>
<dbReference type="HOGENOM" id="CLU_1440724_0_0_1"/>
<gene>
    <name evidence="2" type="ORF">ACLA_042480</name>
</gene>
<dbReference type="AlphaFoldDB" id="A1CLK1"/>
<dbReference type="OMA" id="IMVHQER"/>
<reference evidence="2 3" key="1">
    <citation type="journal article" date="2008" name="PLoS Genet.">
        <title>Genomic islands in the pathogenic filamentous fungus Aspergillus fumigatus.</title>
        <authorList>
            <person name="Fedorova N.D."/>
            <person name="Khaldi N."/>
            <person name="Joardar V.S."/>
            <person name="Maiti R."/>
            <person name="Amedeo P."/>
            <person name="Anderson M.J."/>
            <person name="Crabtree J."/>
            <person name="Silva J.C."/>
            <person name="Badger J.H."/>
            <person name="Albarraq A."/>
            <person name="Angiuoli S."/>
            <person name="Bussey H."/>
            <person name="Bowyer P."/>
            <person name="Cotty P.J."/>
            <person name="Dyer P.S."/>
            <person name="Egan A."/>
            <person name="Galens K."/>
            <person name="Fraser-Liggett C.M."/>
            <person name="Haas B.J."/>
            <person name="Inman J.M."/>
            <person name="Kent R."/>
            <person name="Lemieux S."/>
            <person name="Malavazi I."/>
            <person name="Orvis J."/>
            <person name="Roemer T."/>
            <person name="Ronning C.M."/>
            <person name="Sundaram J.P."/>
            <person name="Sutton G."/>
            <person name="Turner G."/>
            <person name="Venter J.C."/>
            <person name="White O.R."/>
            <person name="Whitty B.R."/>
            <person name="Youngman P."/>
            <person name="Wolfe K.H."/>
            <person name="Goldman G.H."/>
            <person name="Wortman J.R."/>
            <person name="Jiang B."/>
            <person name="Denning D.W."/>
            <person name="Nierman W.C."/>
        </authorList>
    </citation>
    <scope>NUCLEOTIDE SEQUENCE [LARGE SCALE GENOMIC DNA]</scope>
    <source>
        <strain evidence="3">ATCC 1007 / CBS 513.65 / DSM 816 / NCTC 3887 / NRRL 1</strain>
    </source>
</reference>
<dbReference type="Proteomes" id="UP000006701">
    <property type="component" value="Unassembled WGS sequence"/>
</dbReference>
<dbReference type="InterPro" id="IPR050797">
    <property type="entry name" value="Carb_Metab_Trans_Reg"/>
</dbReference>
<dbReference type="GO" id="GO:0005634">
    <property type="term" value="C:nucleus"/>
    <property type="evidence" value="ECO:0007669"/>
    <property type="project" value="TreeGrafter"/>
</dbReference>
<dbReference type="KEGG" id="act:ACLA_042480"/>
<evidence type="ECO:0000256" key="1">
    <source>
        <dbReference type="ARBA" id="ARBA00023242"/>
    </source>
</evidence>
<dbReference type="GeneID" id="4702917"/>
<dbReference type="OrthoDB" id="3034343at2759"/>
<proteinExistence type="predicted"/>
<organism evidence="2 3">
    <name type="scientific">Aspergillus clavatus (strain ATCC 1007 / CBS 513.65 / DSM 816 / NCTC 3887 / NRRL 1 / QM 1276 / 107)</name>
    <dbReference type="NCBI Taxonomy" id="344612"/>
    <lineage>
        <taxon>Eukaryota</taxon>
        <taxon>Fungi</taxon>
        <taxon>Dikarya</taxon>
        <taxon>Ascomycota</taxon>
        <taxon>Pezizomycotina</taxon>
        <taxon>Eurotiomycetes</taxon>
        <taxon>Eurotiomycetidae</taxon>
        <taxon>Eurotiales</taxon>
        <taxon>Aspergillaceae</taxon>
        <taxon>Aspergillus</taxon>
        <taxon>Aspergillus subgen. Fumigati</taxon>
    </lineage>
</organism>
<dbReference type="PANTHER" id="PTHR31668:SF4">
    <property type="entry name" value="TRANSCRIPTIONAL ACTIVATOR PROTEIN DAL81"/>
    <property type="match status" value="1"/>
</dbReference>
<protein>
    <recommendedName>
        <fullName evidence="4">C6 zinc finger domain protein</fullName>
    </recommendedName>
</protein>
<sequence>MSVARPIMQDLTTWQANLPPSLVIEHRATTEPPTSDASASLHIAYQSVKILVLRALLRPFRIPGHGEQTPEWQAAKAHVLKAASAETEAALSVVSSFSPVHYQAFWAPWSKTGFALITNLLFSLAIMVHQERKSQDGSSNEYMKAREALDRARIIFRLHAKSLDMIQFALLRIDAVFWIGWEKVLGFQ</sequence>
<keyword evidence="3" id="KW-1185">Reference proteome</keyword>
<evidence type="ECO:0000313" key="3">
    <source>
        <dbReference type="Proteomes" id="UP000006701"/>
    </source>
</evidence>
<evidence type="ECO:0008006" key="4">
    <source>
        <dbReference type="Google" id="ProtNLM"/>
    </source>
</evidence>
<evidence type="ECO:0000313" key="2">
    <source>
        <dbReference type="EMBL" id="EAW10025.1"/>
    </source>
</evidence>
<dbReference type="CDD" id="cd12148">
    <property type="entry name" value="fungal_TF_MHR"/>
    <property type="match status" value="1"/>
</dbReference>
<name>A1CLK1_ASPCL</name>
<keyword evidence="1" id="KW-0539">Nucleus</keyword>
<dbReference type="VEuPathDB" id="FungiDB:ACLA_042480"/>